<dbReference type="PANTHER" id="PTHR37466:SF1">
    <property type="entry name" value="SLR1628 PROTEIN"/>
    <property type="match status" value="1"/>
</dbReference>
<organism evidence="2 3">
    <name type="scientific">Jannaschia aquimarina</name>
    <dbReference type="NCBI Taxonomy" id="935700"/>
    <lineage>
        <taxon>Bacteria</taxon>
        <taxon>Pseudomonadati</taxon>
        <taxon>Pseudomonadota</taxon>
        <taxon>Alphaproteobacteria</taxon>
        <taxon>Rhodobacterales</taxon>
        <taxon>Roseobacteraceae</taxon>
        <taxon>Jannaschia</taxon>
    </lineage>
</organism>
<name>A0A0D1D2X7_9RHOB</name>
<sequence>MPTDREDDSRPGRAPSRNVLGGKLSPCSTDPVTGFFRDGCCNTGPMDTGSHTVCAVMTAEFLAHSKYLGNDLSTPRPEFRFPGLKPGDRWCLCAARFLQAHEEGVAPQLLLGATHERALDIVPLEVLRAYAMEDPEPERR</sequence>
<proteinExistence type="predicted"/>
<dbReference type="PANTHER" id="PTHR37466">
    <property type="entry name" value="SLR1628 PROTEIN"/>
    <property type="match status" value="1"/>
</dbReference>
<dbReference type="OrthoDB" id="9792525at2"/>
<comment type="caution">
    <text evidence="2">The sequence shown here is derived from an EMBL/GenBank/DDBJ whole genome shotgun (WGS) entry which is preliminary data.</text>
</comment>
<dbReference type="Gene3D" id="3.30.56.110">
    <property type="entry name" value="Protein of unknown function DUF2237"/>
    <property type="match status" value="1"/>
</dbReference>
<protein>
    <recommendedName>
        <fullName evidence="4">DUF2237 domain-containing protein</fullName>
    </recommendedName>
</protein>
<dbReference type="Proteomes" id="UP000032232">
    <property type="component" value="Unassembled WGS sequence"/>
</dbReference>
<dbReference type="STRING" id="935700.jaqu_37460"/>
<evidence type="ECO:0008006" key="4">
    <source>
        <dbReference type="Google" id="ProtNLM"/>
    </source>
</evidence>
<evidence type="ECO:0000313" key="3">
    <source>
        <dbReference type="Proteomes" id="UP000032232"/>
    </source>
</evidence>
<accession>A0A0D1D2X7</accession>
<dbReference type="RefSeq" id="WP_043920500.1">
    <property type="nucleotide sequence ID" value="NZ_FZPF01000010.1"/>
</dbReference>
<dbReference type="PATRIC" id="fig|935700.4.peg.3861"/>
<dbReference type="InterPro" id="IPR018714">
    <property type="entry name" value="DUF2237"/>
</dbReference>
<gene>
    <name evidence="2" type="ORF">jaqu_37460</name>
</gene>
<evidence type="ECO:0000256" key="1">
    <source>
        <dbReference type="SAM" id="MobiDB-lite"/>
    </source>
</evidence>
<evidence type="ECO:0000313" key="2">
    <source>
        <dbReference type="EMBL" id="KIT14458.1"/>
    </source>
</evidence>
<feature type="region of interest" description="Disordered" evidence="1">
    <location>
        <begin position="1"/>
        <end position="25"/>
    </location>
</feature>
<reference evidence="2 3" key="1">
    <citation type="submission" date="2015-02" db="EMBL/GenBank/DDBJ databases">
        <title>Genome Sequence of Jannaschia aquimarina DSM28248, a member of the Roseobacter clade.</title>
        <authorList>
            <person name="Voget S."/>
            <person name="Daniel R."/>
        </authorList>
    </citation>
    <scope>NUCLEOTIDE SEQUENCE [LARGE SCALE GENOMIC DNA]</scope>
    <source>
        <strain evidence="2 3">GSW-M26</strain>
    </source>
</reference>
<dbReference type="EMBL" id="JYFE01000074">
    <property type="protein sequence ID" value="KIT14458.1"/>
    <property type="molecule type" value="Genomic_DNA"/>
</dbReference>
<dbReference type="Pfam" id="PF09996">
    <property type="entry name" value="DUF2237"/>
    <property type="match status" value="1"/>
</dbReference>
<dbReference type="AlphaFoldDB" id="A0A0D1D2X7"/>
<keyword evidence="3" id="KW-1185">Reference proteome</keyword>